<feature type="domain" description="Choline sulfatase enzyme C-terminal" evidence="5">
    <location>
        <begin position="486"/>
        <end position="538"/>
    </location>
</feature>
<dbReference type="GO" id="GO:0008484">
    <property type="term" value="F:sulfuric ester hydrolase activity"/>
    <property type="evidence" value="ECO:0007669"/>
    <property type="project" value="TreeGrafter"/>
</dbReference>
<evidence type="ECO:0000313" key="6">
    <source>
        <dbReference type="EMBL" id="KAK4153269.1"/>
    </source>
</evidence>
<dbReference type="PROSITE" id="PS00523">
    <property type="entry name" value="SULFATASE_1"/>
    <property type="match status" value="1"/>
</dbReference>
<dbReference type="InterPro" id="IPR024607">
    <property type="entry name" value="Sulfatase_CS"/>
</dbReference>
<evidence type="ECO:0000256" key="2">
    <source>
        <dbReference type="ARBA" id="ARBA00022723"/>
    </source>
</evidence>
<sequence length="562" mass="63450">MAPDLNSLPASPLPGKTANFTRNGLSNNLAAGEKQPNILYIMADQLSAPFLKMYNPGSQILTPNLDALAAKSVQFDSAYCPSPLCAPSRMSMITGLLPMKIGAFDNAAQISSDIPTYAHYLRLKNYQTVLAGKMHFVGDQLHGYETRLTSDIYPGDFGWVVDWDQPDTRLEWYHNASSILQAGVCVRSNQLDYDEEVMYRSTQFLYDHVREGPGARPFCLTVSLTHPHDPYTIEEKYWDLYEGVDIDLPKVKIPQEEQDPHSKRLLQVCDLWDNEFSDEQIKRARRAYYGAVSYVDDCVGRLLDVLKRCRLDENTIIIFSGDHGDMLGERGLWYKMNYFEGSARVPLLISHPAQFAPRRVSSNVSTLDILPTMCDLVDTTPSPHLPMDGVSLLPHLEGRPGGPDEVFAEYTGEGTVRPLMMIRRGRWKYVTCPADGSQLYDLEADPLEVADLVKTGAVVRDDKVRRVFEGFEREARAKWDFEAITEQVLHSQRKRRLVWSALTKGRFTSWDFDPVDDGREKYIRSHIPLDDLERRARYPAVDAFGRETGSAIVTGQAGSHGQ</sequence>
<evidence type="ECO:0000259" key="5">
    <source>
        <dbReference type="Pfam" id="PF12411"/>
    </source>
</evidence>
<reference evidence="6" key="2">
    <citation type="submission" date="2023-05" db="EMBL/GenBank/DDBJ databases">
        <authorList>
            <consortium name="Lawrence Berkeley National Laboratory"/>
            <person name="Steindorff A."/>
            <person name="Hensen N."/>
            <person name="Bonometti L."/>
            <person name="Westerberg I."/>
            <person name="Brannstrom I.O."/>
            <person name="Guillou S."/>
            <person name="Cros-Aarteil S."/>
            <person name="Calhoun S."/>
            <person name="Haridas S."/>
            <person name="Kuo A."/>
            <person name="Mondo S."/>
            <person name="Pangilinan J."/>
            <person name="Riley R."/>
            <person name="Labutti K."/>
            <person name="Andreopoulos B."/>
            <person name="Lipzen A."/>
            <person name="Chen C."/>
            <person name="Yanf M."/>
            <person name="Daum C."/>
            <person name="Ng V."/>
            <person name="Clum A."/>
            <person name="Ohm R."/>
            <person name="Martin F."/>
            <person name="Silar P."/>
            <person name="Natvig D."/>
            <person name="Lalanne C."/>
            <person name="Gautier V."/>
            <person name="Ament-Velasquez S.L."/>
            <person name="Kruys A."/>
            <person name="Hutchinson M.I."/>
            <person name="Powell A.J."/>
            <person name="Barry K."/>
            <person name="Miller A.N."/>
            <person name="Grigoriev I.V."/>
            <person name="Debuchy R."/>
            <person name="Gladieux P."/>
            <person name="Thoren M.H."/>
            <person name="Johannesson H."/>
        </authorList>
    </citation>
    <scope>NUCLEOTIDE SEQUENCE</scope>
    <source>
        <strain evidence="6">CBS 538.74</strain>
    </source>
</reference>
<gene>
    <name evidence="6" type="ORF">C8A00DRAFT_33963</name>
</gene>
<dbReference type="Gene3D" id="3.40.720.10">
    <property type="entry name" value="Alkaline Phosphatase, subunit A"/>
    <property type="match status" value="1"/>
</dbReference>
<dbReference type="GO" id="GO:0046872">
    <property type="term" value="F:metal ion binding"/>
    <property type="evidence" value="ECO:0007669"/>
    <property type="project" value="UniProtKB-KW"/>
</dbReference>
<dbReference type="Pfam" id="PF12411">
    <property type="entry name" value="Choline_sulf_C"/>
    <property type="match status" value="1"/>
</dbReference>
<name>A0AAN6VL38_9PEZI</name>
<dbReference type="FunFam" id="3.40.720.10:FF:000032">
    <property type="entry name" value="Choline sulfatase"/>
    <property type="match status" value="1"/>
</dbReference>
<keyword evidence="7" id="KW-1185">Reference proteome</keyword>
<keyword evidence="2" id="KW-0479">Metal-binding</keyword>
<feature type="domain" description="Sulfatase N-terminal" evidence="4">
    <location>
        <begin position="36"/>
        <end position="378"/>
    </location>
</feature>
<dbReference type="EMBL" id="MU856945">
    <property type="protein sequence ID" value="KAK4153269.1"/>
    <property type="molecule type" value="Genomic_DNA"/>
</dbReference>
<keyword evidence="3" id="KW-0378">Hydrolase</keyword>
<comment type="caution">
    <text evidence="6">The sequence shown here is derived from an EMBL/GenBank/DDBJ whole genome shotgun (WGS) entry which is preliminary data.</text>
</comment>
<dbReference type="PANTHER" id="PTHR45953">
    <property type="entry name" value="IDURONATE 2-SULFATASE"/>
    <property type="match status" value="1"/>
</dbReference>
<dbReference type="Proteomes" id="UP001302745">
    <property type="component" value="Unassembled WGS sequence"/>
</dbReference>
<accession>A0AAN6VL38</accession>
<dbReference type="AlphaFoldDB" id="A0AAN6VL38"/>
<evidence type="ECO:0000313" key="7">
    <source>
        <dbReference type="Proteomes" id="UP001302745"/>
    </source>
</evidence>
<dbReference type="InterPro" id="IPR025863">
    <property type="entry name" value="Choline_sulf_C_dom"/>
</dbReference>
<evidence type="ECO:0000256" key="1">
    <source>
        <dbReference type="ARBA" id="ARBA00008779"/>
    </source>
</evidence>
<proteinExistence type="inferred from homology"/>
<protein>
    <submittedName>
        <fullName evidence="6">Alkaline-phosphatase-like protein</fullName>
    </submittedName>
</protein>
<dbReference type="InterPro" id="IPR000917">
    <property type="entry name" value="Sulfatase_N"/>
</dbReference>
<reference evidence="6" key="1">
    <citation type="journal article" date="2023" name="Mol. Phylogenet. Evol.">
        <title>Genome-scale phylogeny and comparative genomics of the fungal order Sordariales.</title>
        <authorList>
            <person name="Hensen N."/>
            <person name="Bonometti L."/>
            <person name="Westerberg I."/>
            <person name="Brannstrom I.O."/>
            <person name="Guillou S."/>
            <person name="Cros-Aarteil S."/>
            <person name="Calhoun S."/>
            <person name="Haridas S."/>
            <person name="Kuo A."/>
            <person name="Mondo S."/>
            <person name="Pangilinan J."/>
            <person name="Riley R."/>
            <person name="LaButti K."/>
            <person name="Andreopoulos B."/>
            <person name="Lipzen A."/>
            <person name="Chen C."/>
            <person name="Yan M."/>
            <person name="Daum C."/>
            <person name="Ng V."/>
            <person name="Clum A."/>
            <person name="Steindorff A."/>
            <person name="Ohm R.A."/>
            <person name="Martin F."/>
            <person name="Silar P."/>
            <person name="Natvig D.O."/>
            <person name="Lalanne C."/>
            <person name="Gautier V."/>
            <person name="Ament-Velasquez S.L."/>
            <person name="Kruys A."/>
            <person name="Hutchinson M.I."/>
            <person name="Powell A.J."/>
            <person name="Barry K."/>
            <person name="Miller A.N."/>
            <person name="Grigoriev I.V."/>
            <person name="Debuchy R."/>
            <person name="Gladieux P."/>
            <person name="Hiltunen Thoren M."/>
            <person name="Johannesson H."/>
        </authorList>
    </citation>
    <scope>NUCLEOTIDE SEQUENCE</scope>
    <source>
        <strain evidence="6">CBS 538.74</strain>
    </source>
</reference>
<evidence type="ECO:0000256" key="3">
    <source>
        <dbReference type="ARBA" id="ARBA00022801"/>
    </source>
</evidence>
<dbReference type="InterPro" id="IPR017785">
    <property type="entry name" value="Choline-sulfatase"/>
</dbReference>
<organism evidence="6 7">
    <name type="scientific">Chaetomidium leptoderma</name>
    <dbReference type="NCBI Taxonomy" id="669021"/>
    <lineage>
        <taxon>Eukaryota</taxon>
        <taxon>Fungi</taxon>
        <taxon>Dikarya</taxon>
        <taxon>Ascomycota</taxon>
        <taxon>Pezizomycotina</taxon>
        <taxon>Sordariomycetes</taxon>
        <taxon>Sordariomycetidae</taxon>
        <taxon>Sordariales</taxon>
        <taxon>Chaetomiaceae</taxon>
        <taxon>Chaetomidium</taxon>
    </lineage>
</organism>
<dbReference type="GO" id="GO:0005737">
    <property type="term" value="C:cytoplasm"/>
    <property type="evidence" value="ECO:0007669"/>
    <property type="project" value="TreeGrafter"/>
</dbReference>
<dbReference type="SUPFAM" id="SSF53649">
    <property type="entry name" value="Alkaline phosphatase-like"/>
    <property type="match status" value="1"/>
</dbReference>
<dbReference type="PANTHER" id="PTHR45953:SF1">
    <property type="entry name" value="IDURONATE 2-SULFATASE"/>
    <property type="match status" value="1"/>
</dbReference>
<comment type="similarity">
    <text evidence="1">Belongs to the sulfatase family.</text>
</comment>
<evidence type="ECO:0000259" key="4">
    <source>
        <dbReference type="Pfam" id="PF00884"/>
    </source>
</evidence>
<dbReference type="CDD" id="cd16032">
    <property type="entry name" value="choline-sulfatase"/>
    <property type="match status" value="1"/>
</dbReference>
<dbReference type="NCBIfam" id="TIGR03417">
    <property type="entry name" value="chol_sulfatase"/>
    <property type="match status" value="1"/>
</dbReference>
<dbReference type="InterPro" id="IPR017850">
    <property type="entry name" value="Alkaline_phosphatase_core_sf"/>
</dbReference>
<dbReference type="Pfam" id="PF00884">
    <property type="entry name" value="Sulfatase"/>
    <property type="match status" value="1"/>
</dbReference>